<evidence type="ECO:0000313" key="2">
    <source>
        <dbReference type="Proteomes" id="UP000189229"/>
    </source>
</evidence>
<gene>
    <name evidence="1" type="ORF">BZL30_4227</name>
</gene>
<evidence type="ECO:0000313" key="1">
    <source>
        <dbReference type="EMBL" id="OOK76451.1"/>
    </source>
</evidence>
<reference evidence="1 2" key="1">
    <citation type="submission" date="2017-02" db="EMBL/GenBank/DDBJ databases">
        <title>Complete genome sequences of Mycobacterium kansasii strains isolated from rhesus macaques.</title>
        <authorList>
            <person name="Panda A."/>
            <person name="Nagaraj S."/>
            <person name="Zhao X."/>
            <person name="Tettelin H."/>
            <person name="Detolla L.J."/>
        </authorList>
    </citation>
    <scope>NUCLEOTIDE SEQUENCE [LARGE SCALE GENOMIC DNA]</scope>
    <source>
        <strain evidence="1 2">11-3813</strain>
    </source>
</reference>
<dbReference type="AlphaFoldDB" id="A0A1V3XDB7"/>
<name>A0A1V3XDB7_MYCKA</name>
<comment type="caution">
    <text evidence="1">The sequence shown here is derived from an EMBL/GenBank/DDBJ whole genome shotgun (WGS) entry which is preliminary data.</text>
</comment>
<dbReference type="EMBL" id="MVBM01000003">
    <property type="protein sequence ID" value="OOK76451.1"/>
    <property type="molecule type" value="Genomic_DNA"/>
</dbReference>
<organism evidence="1 2">
    <name type="scientific">Mycobacterium kansasii</name>
    <dbReference type="NCBI Taxonomy" id="1768"/>
    <lineage>
        <taxon>Bacteria</taxon>
        <taxon>Bacillati</taxon>
        <taxon>Actinomycetota</taxon>
        <taxon>Actinomycetes</taxon>
        <taxon>Mycobacteriales</taxon>
        <taxon>Mycobacteriaceae</taxon>
        <taxon>Mycobacterium</taxon>
    </lineage>
</organism>
<protein>
    <submittedName>
        <fullName evidence="1">Uncharacterized protein</fullName>
    </submittedName>
</protein>
<accession>A0A1V3XDB7</accession>
<dbReference type="Proteomes" id="UP000189229">
    <property type="component" value="Unassembled WGS sequence"/>
</dbReference>
<proteinExistence type="predicted"/>
<sequence length="51" mass="5724">MVVASKSGAVLPIVSVMKWLQSGRVCCHQRRSRCHSRWVSRETLGGCEFGF</sequence>